<name>D1PFC4_9BACT</name>
<dbReference type="EMBL" id="ACBX02000035">
    <property type="protein sequence ID" value="EFB34497.1"/>
    <property type="molecule type" value="Genomic_DNA"/>
</dbReference>
<evidence type="ECO:0000313" key="1">
    <source>
        <dbReference type="EMBL" id="EFB34497.1"/>
    </source>
</evidence>
<dbReference type="Proteomes" id="UP000004477">
    <property type="component" value="Unassembled WGS sequence"/>
</dbReference>
<protein>
    <submittedName>
        <fullName evidence="1">Uncharacterized protein</fullName>
    </submittedName>
</protein>
<gene>
    <name evidence="1" type="ORF">PREVCOP_05931</name>
</gene>
<comment type="caution">
    <text evidence="1">The sequence shown here is derived from an EMBL/GenBank/DDBJ whole genome shotgun (WGS) entry which is preliminary data.</text>
</comment>
<dbReference type="STRING" id="537011.PREVCOP_05931"/>
<sequence>MDGEQLLMIIAKNKETNKEEAKNAFELFCGYYEKEATKIAVALCRSWKRSDDNAFDIVQCAFEKVWLYPTFDKSKTHFKDTDKAIMRWLNTILIREMTLFSQMGNCSHPEPEDLPLITDSGMFIENYMEDEYMSEEQFEVAKKKLDEIFAGLSEQEITIYLTYKLYLKANDRVPHRVLKKLRTRYGITQDAIKHCRLRVEQKLKEVQI</sequence>
<dbReference type="OrthoDB" id="982681at2"/>
<dbReference type="PaxDb" id="537011-PREVCOP_05931"/>
<reference evidence="1" key="1">
    <citation type="submission" date="2009-11" db="EMBL/GenBank/DDBJ databases">
        <authorList>
            <person name="Weinstock G."/>
            <person name="Sodergren E."/>
            <person name="Clifton S."/>
            <person name="Fulton L."/>
            <person name="Fulton B."/>
            <person name="Courtney L."/>
            <person name="Fronick C."/>
            <person name="Harrison M."/>
            <person name="Strong C."/>
            <person name="Farmer C."/>
            <person name="Delahaunty K."/>
            <person name="Markovic C."/>
            <person name="Hall O."/>
            <person name="Minx P."/>
            <person name="Tomlinson C."/>
            <person name="Mitreva M."/>
            <person name="Nelson J."/>
            <person name="Hou S."/>
            <person name="Wollam A."/>
            <person name="Pepin K.H."/>
            <person name="Johnson M."/>
            <person name="Bhonagiri V."/>
            <person name="Nash W.E."/>
            <person name="Warren W."/>
            <person name="Chinwalla A."/>
            <person name="Mardis E.R."/>
            <person name="Wilson R.K."/>
        </authorList>
    </citation>
    <scope>NUCLEOTIDE SEQUENCE [LARGE SCALE GENOMIC DNA]</scope>
    <source>
        <strain evidence="1">DSM 18205</strain>
    </source>
</reference>
<dbReference type="GeneID" id="69850356"/>
<proteinExistence type="predicted"/>
<keyword evidence="2" id="KW-1185">Reference proteome</keyword>
<dbReference type="RefSeq" id="WP_006848613.1">
    <property type="nucleotide sequence ID" value="NZ_CP085933.1"/>
</dbReference>
<evidence type="ECO:0000313" key="2">
    <source>
        <dbReference type="Proteomes" id="UP000004477"/>
    </source>
</evidence>
<dbReference type="AlphaFoldDB" id="D1PFC4"/>
<accession>D1PFC4</accession>
<organism evidence="1 2">
    <name type="scientific">Segatella copri DSM 18205</name>
    <dbReference type="NCBI Taxonomy" id="537011"/>
    <lineage>
        <taxon>Bacteria</taxon>
        <taxon>Pseudomonadati</taxon>
        <taxon>Bacteroidota</taxon>
        <taxon>Bacteroidia</taxon>
        <taxon>Bacteroidales</taxon>
        <taxon>Prevotellaceae</taxon>
        <taxon>Segatella</taxon>
    </lineage>
</organism>
<dbReference type="HOGENOM" id="CLU_1228925_0_0_10"/>